<reference evidence="1 2" key="1">
    <citation type="submission" date="2016-07" db="EMBL/GenBank/DDBJ databases">
        <title>Genome analysis of Flavihumibacter stibioxidans YS-17.</title>
        <authorList>
            <person name="Shi K."/>
            <person name="Han Y."/>
            <person name="Wang G."/>
        </authorList>
    </citation>
    <scope>NUCLEOTIDE SEQUENCE [LARGE SCALE GENOMIC DNA]</scope>
    <source>
        <strain evidence="1 2">YS-17</strain>
    </source>
</reference>
<dbReference type="PANTHER" id="PTHR34129:SF1">
    <property type="entry name" value="DUF952 DOMAIN-CONTAINING PROTEIN"/>
    <property type="match status" value="1"/>
</dbReference>
<sequence>MIYHITTLLEWEKAKTSGFYTAPSLADEGFIHASLDHQVEGVLGRYYAGKTGLVKLEIDPAKLRSQLVHEWSPSTQDTFPHIYGAINVDAVVNEVVVVEG</sequence>
<accession>A0ABR7MBE5</accession>
<protein>
    <recommendedName>
        <fullName evidence="3">DUF952 domain-containing protein</fullName>
    </recommendedName>
</protein>
<name>A0ABR7MBE5_9BACT</name>
<dbReference type="PANTHER" id="PTHR34129">
    <property type="entry name" value="BLR1139 PROTEIN"/>
    <property type="match status" value="1"/>
</dbReference>
<evidence type="ECO:0000313" key="1">
    <source>
        <dbReference type="EMBL" id="MBC6492164.1"/>
    </source>
</evidence>
<comment type="caution">
    <text evidence="1">The sequence shown here is derived from an EMBL/GenBank/DDBJ whole genome shotgun (WGS) entry which is preliminary data.</text>
</comment>
<dbReference type="Gene3D" id="3.20.170.20">
    <property type="entry name" value="Protein of unknown function DUF952"/>
    <property type="match status" value="1"/>
</dbReference>
<dbReference type="Pfam" id="PF06108">
    <property type="entry name" value="DUF952"/>
    <property type="match status" value="1"/>
</dbReference>
<proteinExistence type="predicted"/>
<evidence type="ECO:0008006" key="3">
    <source>
        <dbReference type="Google" id="ProtNLM"/>
    </source>
</evidence>
<organism evidence="1 2">
    <name type="scientific">Flavihumibacter stibioxidans</name>
    <dbReference type="NCBI Taxonomy" id="1834163"/>
    <lineage>
        <taxon>Bacteria</taxon>
        <taxon>Pseudomonadati</taxon>
        <taxon>Bacteroidota</taxon>
        <taxon>Chitinophagia</taxon>
        <taxon>Chitinophagales</taxon>
        <taxon>Chitinophagaceae</taxon>
        <taxon>Flavihumibacter</taxon>
    </lineage>
</organism>
<gene>
    <name evidence="1" type="ORF">BC349_13970</name>
</gene>
<dbReference type="InterPro" id="IPR009297">
    <property type="entry name" value="DUF952"/>
</dbReference>
<evidence type="ECO:0000313" key="2">
    <source>
        <dbReference type="Proteomes" id="UP000765802"/>
    </source>
</evidence>
<dbReference type="SUPFAM" id="SSF56399">
    <property type="entry name" value="ADP-ribosylation"/>
    <property type="match status" value="1"/>
</dbReference>
<keyword evidence="2" id="KW-1185">Reference proteome</keyword>
<dbReference type="EMBL" id="MBUA01000027">
    <property type="protein sequence ID" value="MBC6492164.1"/>
    <property type="molecule type" value="Genomic_DNA"/>
</dbReference>
<dbReference type="RefSeq" id="WP_187257484.1">
    <property type="nucleotide sequence ID" value="NZ_JBHULF010000006.1"/>
</dbReference>
<dbReference type="Proteomes" id="UP000765802">
    <property type="component" value="Unassembled WGS sequence"/>
</dbReference>